<feature type="region of interest" description="Disordered" evidence="1">
    <location>
        <begin position="26"/>
        <end position="64"/>
    </location>
</feature>
<evidence type="ECO:0000313" key="2">
    <source>
        <dbReference type="EMBL" id="CAJ0587474.1"/>
    </source>
</evidence>
<sequence>MSARYIPSSYCPGMYAQQAAQLNAVEEAPAPSPVPKTAIPVAPSKLQQQQPAPQPPKPAVEPTPVYSSYARGAVLPAAYYLDYNQPMMAPPPTPATQHLPTPYPQSVPDHPHDDANCPYKQYSPAVTPVAARPVEQQQQNVPIKREPALFAYEPSAYAFQQLEENYARAPTAAPVGPKKSLYAPPGERQQPLITGPVATPSAQSTMETTQLPSAQMARAQAAQQPVIAEQENRGQANQKVQFAAPPPQQHAVPARPAFRPALGMSTYVGGVPNDMIAAYHTGMVPAYYQQAARDATSNYHFGNYQPNVVDSAVTADIQEAEAAAMAAAQQVQQPQAPVFNMATMGQAVNDIQAHVGGRAFAPLNMPPCSEYQFDQLQDMASCN</sequence>
<evidence type="ECO:0000256" key="1">
    <source>
        <dbReference type="SAM" id="MobiDB-lite"/>
    </source>
</evidence>
<feature type="non-terminal residue" evidence="2">
    <location>
        <position position="383"/>
    </location>
</feature>
<organism evidence="2 3">
    <name type="scientific">Mesorhabditis spiculigera</name>
    <dbReference type="NCBI Taxonomy" id="96644"/>
    <lineage>
        <taxon>Eukaryota</taxon>
        <taxon>Metazoa</taxon>
        <taxon>Ecdysozoa</taxon>
        <taxon>Nematoda</taxon>
        <taxon>Chromadorea</taxon>
        <taxon>Rhabditida</taxon>
        <taxon>Rhabditina</taxon>
        <taxon>Rhabditomorpha</taxon>
        <taxon>Rhabditoidea</taxon>
        <taxon>Rhabditidae</taxon>
        <taxon>Mesorhabditinae</taxon>
        <taxon>Mesorhabditis</taxon>
    </lineage>
</organism>
<feature type="compositionally biased region" description="Pro residues" evidence="1">
    <location>
        <begin position="52"/>
        <end position="61"/>
    </location>
</feature>
<comment type="caution">
    <text evidence="2">The sequence shown here is derived from an EMBL/GenBank/DDBJ whole genome shotgun (WGS) entry which is preliminary data.</text>
</comment>
<dbReference type="Proteomes" id="UP001177023">
    <property type="component" value="Unassembled WGS sequence"/>
</dbReference>
<proteinExistence type="predicted"/>
<accession>A0AA36DJZ2</accession>
<name>A0AA36DJZ2_9BILA</name>
<keyword evidence="3" id="KW-1185">Reference proteome</keyword>
<reference evidence="2" key="1">
    <citation type="submission" date="2023-06" db="EMBL/GenBank/DDBJ databases">
        <authorList>
            <person name="Delattre M."/>
        </authorList>
    </citation>
    <scope>NUCLEOTIDE SEQUENCE</scope>
    <source>
        <strain evidence="2">AF72</strain>
    </source>
</reference>
<gene>
    <name evidence="2" type="ORF">MSPICULIGERA_LOCUS25440</name>
</gene>
<dbReference type="EMBL" id="CATQJA010002710">
    <property type="protein sequence ID" value="CAJ0587474.1"/>
    <property type="molecule type" value="Genomic_DNA"/>
</dbReference>
<protein>
    <submittedName>
        <fullName evidence="2">Uncharacterized protein</fullName>
    </submittedName>
</protein>
<evidence type="ECO:0000313" key="3">
    <source>
        <dbReference type="Proteomes" id="UP001177023"/>
    </source>
</evidence>
<dbReference type="AlphaFoldDB" id="A0AA36DJZ2"/>